<proteinExistence type="predicted"/>
<organism evidence="1 2">
    <name type="scientific">Candidatus Methylumidiphilus alinenensis</name>
    <dbReference type="NCBI Taxonomy" id="2202197"/>
    <lineage>
        <taxon>Bacteria</taxon>
        <taxon>Pseudomonadati</taxon>
        <taxon>Pseudomonadota</taxon>
        <taxon>Gammaproteobacteria</taxon>
        <taxon>Methylococcales</taxon>
        <taxon>Candidatus Methylumidiphilus</taxon>
    </lineage>
</organism>
<accession>A0A2W4RKV6</accession>
<sequence>MKKDPLLKLYDKTPPKALAVLAIGAILREDEGEHDKILSAVPKATYQIYHQEFINHSFSLMGIVQLWSLSYWRTKAHQLIRSGCIMANPDMPSEKMTGYYLDAQKFTSTLRVLEAALDAFTDETGQDAAMVREWAGSPKPDPAEPLSDAEQAEMQAMLTSWRKLL</sequence>
<dbReference type="AlphaFoldDB" id="A0A2W4RKV6"/>
<dbReference type="Proteomes" id="UP000249396">
    <property type="component" value="Unassembled WGS sequence"/>
</dbReference>
<comment type="caution">
    <text evidence="1">The sequence shown here is derived from an EMBL/GenBank/DDBJ whole genome shotgun (WGS) entry which is preliminary data.</text>
</comment>
<evidence type="ECO:0000313" key="1">
    <source>
        <dbReference type="EMBL" id="PZN80398.1"/>
    </source>
</evidence>
<protein>
    <submittedName>
        <fullName evidence="1">Uncharacterized protein</fullName>
    </submittedName>
</protein>
<name>A0A2W4RKV6_9GAMM</name>
<gene>
    <name evidence="1" type="ORF">DM484_09970</name>
</gene>
<dbReference type="EMBL" id="QJPH01000284">
    <property type="protein sequence ID" value="PZN80398.1"/>
    <property type="molecule type" value="Genomic_DNA"/>
</dbReference>
<reference evidence="1 2" key="1">
    <citation type="journal article" date="2018" name="Aquat. Microb. Ecol.">
        <title>Gammaproteobacterial methanotrophs dominate.</title>
        <authorList>
            <person name="Rissanen A.J."/>
            <person name="Saarenheimo J."/>
            <person name="Tiirola M."/>
            <person name="Peura S."/>
            <person name="Aalto S.L."/>
            <person name="Karvinen A."/>
            <person name="Nykanen H."/>
        </authorList>
    </citation>
    <scope>NUCLEOTIDE SEQUENCE [LARGE SCALE GENOMIC DNA]</scope>
    <source>
        <strain evidence="1">AMbin10</strain>
    </source>
</reference>
<evidence type="ECO:0000313" key="2">
    <source>
        <dbReference type="Proteomes" id="UP000249396"/>
    </source>
</evidence>